<dbReference type="Proteomes" id="UP000184612">
    <property type="component" value="Unassembled WGS sequence"/>
</dbReference>
<organism evidence="2 3">
    <name type="scientific">Anaerocolumna xylanovorans DSM 12503</name>
    <dbReference type="NCBI Taxonomy" id="1121345"/>
    <lineage>
        <taxon>Bacteria</taxon>
        <taxon>Bacillati</taxon>
        <taxon>Bacillota</taxon>
        <taxon>Clostridia</taxon>
        <taxon>Lachnospirales</taxon>
        <taxon>Lachnospiraceae</taxon>
        <taxon>Anaerocolumna</taxon>
    </lineage>
</organism>
<dbReference type="STRING" id="1121345.SAMN02745217_00101"/>
<keyword evidence="3" id="KW-1185">Reference proteome</keyword>
<dbReference type="InterPro" id="IPR027417">
    <property type="entry name" value="P-loop_NTPase"/>
</dbReference>
<feature type="domain" description="NadR/Ttd14 AAA" evidence="1">
    <location>
        <begin position="4"/>
        <end position="98"/>
    </location>
</feature>
<dbReference type="Pfam" id="PF13521">
    <property type="entry name" value="AAA_28"/>
    <property type="match status" value="1"/>
</dbReference>
<sequence length="204" mass="23676">MKPIFISGPHGCGKTTLINKLLKDQINFVLDDYKIDFVNDLASISIMTVYEECLLRIYHRFYTAEQAILKCKNTSDNKILVVDRSIYDSLVYNKVEYILGKITKSQYDNLTEIADNGLKVIKPYTVILNPNPDIVVDYLEKRQVSGTRKDRDKLCAREDTHEYINMMNAEYVKLYTEENVLVIDNKEIDGMNKVYKWISAEVLL</sequence>
<evidence type="ECO:0000313" key="3">
    <source>
        <dbReference type="Proteomes" id="UP000184612"/>
    </source>
</evidence>
<dbReference type="SUPFAM" id="SSF52540">
    <property type="entry name" value="P-loop containing nucleoside triphosphate hydrolases"/>
    <property type="match status" value="1"/>
</dbReference>
<dbReference type="OrthoDB" id="9774907at2"/>
<name>A0A1M7XWY9_9FIRM</name>
<dbReference type="GO" id="GO:0016301">
    <property type="term" value="F:kinase activity"/>
    <property type="evidence" value="ECO:0007669"/>
    <property type="project" value="UniProtKB-KW"/>
</dbReference>
<dbReference type="EMBL" id="FRFD01000003">
    <property type="protein sequence ID" value="SHO43123.1"/>
    <property type="molecule type" value="Genomic_DNA"/>
</dbReference>
<dbReference type="AlphaFoldDB" id="A0A1M7XWY9"/>
<gene>
    <name evidence="2" type="ORF">SAMN02745217_00101</name>
</gene>
<keyword evidence="2" id="KW-0418">Kinase</keyword>
<protein>
    <submittedName>
        <fullName evidence="2">Thymidylate kinase</fullName>
    </submittedName>
</protein>
<evidence type="ECO:0000313" key="2">
    <source>
        <dbReference type="EMBL" id="SHO43123.1"/>
    </source>
</evidence>
<accession>A0A1M7XWY9</accession>
<dbReference type="InterPro" id="IPR038727">
    <property type="entry name" value="NadR/Ttd14_AAA_dom"/>
</dbReference>
<dbReference type="RefSeq" id="WP_073586862.1">
    <property type="nucleotide sequence ID" value="NZ_FRFD01000003.1"/>
</dbReference>
<proteinExistence type="predicted"/>
<keyword evidence="2" id="KW-0808">Transferase</keyword>
<evidence type="ECO:0000259" key="1">
    <source>
        <dbReference type="Pfam" id="PF13521"/>
    </source>
</evidence>
<dbReference type="Gene3D" id="3.40.50.300">
    <property type="entry name" value="P-loop containing nucleotide triphosphate hydrolases"/>
    <property type="match status" value="1"/>
</dbReference>
<reference evidence="2 3" key="1">
    <citation type="submission" date="2016-12" db="EMBL/GenBank/DDBJ databases">
        <authorList>
            <person name="Song W.-J."/>
            <person name="Kurnit D.M."/>
        </authorList>
    </citation>
    <scope>NUCLEOTIDE SEQUENCE [LARGE SCALE GENOMIC DNA]</scope>
    <source>
        <strain evidence="2 3">DSM 12503</strain>
    </source>
</reference>